<keyword evidence="2" id="KW-1133">Transmembrane helix</keyword>
<dbReference type="EMBL" id="JAHXZJ010000001">
    <property type="protein sequence ID" value="KAH0567518.1"/>
    <property type="molecule type" value="Genomic_DNA"/>
</dbReference>
<evidence type="ECO:0000313" key="3">
    <source>
        <dbReference type="EMBL" id="KAH0567518.1"/>
    </source>
</evidence>
<organism evidence="3 4">
    <name type="scientific">Cotesia glomerata</name>
    <name type="common">Lepidopteran parasitic wasp</name>
    <name type="synonym">Apanteles glomeratus</name>
    <dbReference type="NCBI Taxonomy" id="32391"/>
    <lineage>
        <taxon>Eukaryota</taxon>
        <taxon>Metazoa</taxon>
        <taxon>Ecdysozoa</taxon>
        <taxon>Arthropoda</taxon>
        <taxon>Hexapoda</taxon>
        <taxon>Insecta</taxon>
        <taxon>Pterygota</taxon>
        <taxon>Neoptera</taxon>
        <taxon>Endopterygota</taxon>
        <taxon>Hymenoptera</taxon>
        <taxon>Apocrita</taxon>
        <taxon>Ichneumonoidea</taxon>
        <taxon>Braconidae</taxon>
        <taxon>Microgastrinae</taxon>
        <taxon>Cotesia</taxon>
    </lineage>
</organism>
<dbReference type="AlphaFoldDB" id="A0AAV7J6V9"/>
<dbReference type="Proteomes" id="UP000826195">
    <property type="component" value="Unassembled WGS sequence"/>
</dbReference>
<feature type="region of interest" description="Disordered" evidence="1">
    <location>
        <begin position="300"/>
        <end position="365"/>
    </location>
</feature>
<evidence type="ECO:0000313" key="4">
    <source>
        <dbReference type="Proteomes" id="UP000826195"/>
    </source>
</evidence>
<accession>A0AAV7J6V9</accession>
<proteinExistence type="predicted"/>
<sequence>MFFIQQKMAKLHIFKCFYLFLVIVINITTDFCYAKLKYSLSKHESYETYNLTQEEICHPLRGKAKPIPKLTHAITIEPSYIFQSWRTPRNADLICKFIVKTAHRQNLMVVIQNLSFRQNGSKCLDYVKFKRKNHDDGKTFCGKIDYERVHDDFARNIVGEFTSNMEDEIETTILVSKQPLDPEDPPLNITLVFTPFKDCFRSEGLNNNGQIYKRPTETSEYCLPEDYICDGITNCLPEICKDESNCPEIIVSNGIGTKVTITAVSTILLCFIIFLMGLWICRRNHKLCWSPDCAGPPNPDDHRFANANNRGSGNFTDQQSPPVPSAPMLQVAVLSSPADKDLPPSYDSLFPAEDVGAPPPVHSNI</sequence>
<name>A0AAV7J6V9_COTGL</name>
<feature type="transmembrane region" description="Helical" evidence="2">
    <location>
        <begin position="259"/>
        <end position="281"/>
    </location>
</feature>
<feature type="compositionally biased region" description="Polar residues" evidence="1">
    <location>
        <begin position="306"/>
        <end position="320"/>
    </location>
</feature>
<keyword evidence="2" id="KW-0812">Transmembrane</keyword>
<protein>
    <submittedName>
        <fullName evidence="3">Uncharacterized protein</fullName>
    </submittedName>
</protein>
<evidence type="ECO:0000256" key="1">
    <source>
        <dbReference type="SAM" id="MobiDB-lite"/>
    </source>
</evidence>
<gene>
    <name evidence="3" type="ORF">KQX54_010553</name>
</gene>
<keyword evidence="4" id="KW-1185">Reference proteome</keyword>
<feature type="transmembrane region" description="Helical" evidence="2">
    <location>
        <begin position="12"/>
        <end position="29"/>
    </location>
</feature>
<comment type="caution">
    <text evidence="3">The sequence shown here is derived from an EMBL/GenBank/DDBJ whole genome shotgun (WGS) entry which is preliminary data.</text>
</comment>
<reference evidence="3 4" key="1">
    <citation type="journal article" date="2021" name="J. Hered.">
        <title>A chromosome-level genome assembly of the parasitoid wasp, Cotesia glomerata (Hymenoptera: Braconidae).</title>
        <authorList>
            <person name="Pinto B.J."/>
            <person name="Weis J.J."/>
            <person name="Gamble T."/>
            <person name="Ode P.J."/>
            <person name="Paul R."/>
            <person name="Zaspel J.M."/>
        </authorList>
    </citation>
    <scope>NUCLEOTIDE SEQUENCE [LARGE SCALE GENOMIC DNA]</scope>
    <source>
        <strain evidence="3">CgM1</strain>
    </source>
</reference>
<keyword evidence="2" id="KW-0472">Membrane</keyword>
<evidence type="ECO:0000256" key="2">
    <source>
        <dbReference type="SAM" id="Phobius"/>
    </source>
</evidence>